<sequence>MTGASPAPAIGIRVGAALVTGASLGNLGANLMPVLLPGMAGRFHLSNTSSGMVATMQLLATALATLGTASRAARPGRARIATFGLVATVAGFGLAFAAPDLAILTLGNILAGAGLGVVYAAAMAAITATDDTDRASAVAVVGGTLVIAALVIALPEANDAWGGAAGFAVLAACCLPAFWLVRALPDAAEPSHGPASEVPVPVVFLLAVALLGATDQGAWSYSAVLGEGHAGMSAGTVSVVLSIASIASLAGVGLSALAAGKVGRLSIVAAFVAVEGIAKLVIAAVPSGAAYLAAAIVWQICFMGLLVQVLAVAASADRSGRWVAAAGGALAIGTGLGPAPAGWILDSFGAPAFGLVLALATAVAAVPLLRTVRAVCG</sequence>
<feature type="transmembrane region" description="Helical" evidence="6">
    <location>
        <begin position="80"/>
        <end position="98"/>
    </location>
</feature>
<dbReference type="Pfam" id="PF07690">
    <property type="entry name" value="MFS_1"/>
    <property type="match status" value="1"/>
</dbReference>
<feature type="transmembrane region" description="Helical" evidence="6">
    <location>
        <begin position="350"/>
        <end position="369"/>
    </location>
</feature>
<dbReference type="InterPro" id="IPR036259">
    <property type="entry name" value="MFS_trans_sf"/>
</dbReference>
<evidence type="ECO:0000256" key="4">
    <source>
        <dbReference type="ARBA" id="ARBA00022989"/>
    </source>
</evidence>
<feature type="transmembrane region" description="Helical" evidence="6">
    <location>
        <begin position="322"/>
        <end position="344"/>
    </location>
</feature>
<dbReference type="InterPro" id="IPR011701">
    <property type="entry name" value="MFS"/>
</dbReference>
<comment type="subcellular location">
    <subcellularLocation>
        <location evidence="1">Cell membrane</location>
        <topology evidence="1">Multi-pass membrane protein</topology>
    </subcellularLocation>
</comment>
<feature type="transmembrane region" description="Helical" evidence="6">
    <location>
        <begin position="265"/>
        <end position="285"/>
    </location>
</feature>
<proteinExistence type="predicted"/>
<evidence type="ECO:0000313" key="8">
    <source>
        <dbReference type="Proteomes" id="UP001519332"/>
    </source>
</evidence>
<reference evidence="7 8" key="1">
    <citation type="submission" date="2021-03" db="EMBL/GenBank/DDBJ databases">
        <title>Sequencing the genomes of 1000 actinobacteria strains.</title>
        <authorList>
            <person name="Klenk H.-P."/>
        </authorList>
    </citation>
    <scope>NUCLEOTIDE SEQUENCE [LARGE SCALE GENOMIC DNA]</scope>
    <source>
        <strain evidence="7 8">DSM 46670</strain>
    </source>
</reference>
<evidence type="ECO:0000313" key="7">
    <source>
        <dbReference type="EMBL" id="MBP2328160.1"/>
    </source>
</evidence>
<organism evidence="7 8">
    <name type="scientific">Kibdelosporangium banguiense</name>
    <dbReference type="NCBI Taxonomy" id="1365924"/>
    <lineage>
        <taxon>Bacteria</taxon>
        <taxon>Bacillati</taxon>
        <taxon>Actinomycetota</taxon>
        <taxon>Actinomycetes</taxon>
        <taxon>Pseudonocardiales</taxon>
        <taxon>Pseudonocardiaceae</taxon>
        <taxon>Kibdelosporangium</taxon>
    </lineage>
</organism>
<evidence type="ECO:0000256" key="3">
    <source>
        <dbReference type="ARBA" id="ARBA00022692"/>
    </source>
</evidence>
<feature type="transmembrane region" description="Helical" evidence="6">
    <location>
        <begin position="104"/>
        <end position="128"/>
    </location>
</feature>
<feature type="transmembrane region" description="Helical" evidence="6">
    <location>
        <begin position="48"/>
        <end position="68"/>
    </location>
</feature>
<keyword evidence="2" id="KW-1003">Cell membrane</keyword>
<keyword evidence="4 6" id="KW-1133">Transmembrane helix</keyword>
<dbReference type="Proteomes" id="UP001519332">
    <property type="component" value="Unassembled WGS sequence"/>
</dbReference>
<comment type="caution">
    <text evidence="7">The sequence shown here is derived from an EMBL/GenBank/DDBJ whole genome shotgun (WGS) entry which is preliminary data.</text>
</comment>
<feature type="transmembrane region" description="Helical" evidence="6">
    <location>
        <begin position="239"/>
        <end position="258"/>
    </location>
</feature>
<keyword evidence="3 6" id="KW-0812">Transmembrane</keyword>
<accession>A0ABS4TW32</accession>
<evidence type="ECO:0000256" key="2">
    <source>
        <dbReference type="ARBA" id="ARBA00022475"/>
    </source>
</evidence>
<dbReference type="SUPFAM" id="SSF103473">
    <property type="entry name" value="MFS general substrate transporter"/>
    <property type="match status" value="1"/>
</dbReference>
<feature type="transmembrane region" description="Helical" evidence="6">
    <location>
        <begin position="160"/>
        <end position="181"/>
    </location>
</feature>
<feature type="transmembrane region" description="Helical" evidence="6">
    <location>
        <begin position="12"/>
        <end position="36"/>
    </location>
</feature>
<dbReference type="InterPro" id="IPR050189">
    <property type="entry name" value="MFS_Efflux_Transporters"/>
</dbReference>
<keyword evidence="5 6" id="KW-0472">Membrane</keyword>
<feature type="transmembrane region" description="Helical" evidence="6">
    <location>
        <begin position="135"/>
        <end position="154"/>
    </location>
</feature>
<dbReference type="Gene3D" id="1.20.1250.20">
    <property type="entry name" value="MFS general substrate transporter like domains"/>
    <property type="match status" value="1"/>
</dbReference>
<dbReference type="PANTHER" id="PTHR43124:SF10">
    <property type="entry name" value="PURINE EFFLUX PUMP PBUE"/>
    <property type="match status" value="1"/>
</dbReference>
<protein>
    <submittedName>
        <fullName evidence="7">MFS family arabinose efflux permease</fullName>
    </submittedName>
</protein>
<name>A0ABS4TW32_9PSEU</name>
<feature type="transmembrane region" description="Helical" evidence="6">
    <location>
        <begin position="291"/>
        <end position="315"/>
    </location>
</feature>
<keyword evidence="8" id="KW-1185">Reference proteome</keyword>
<dbReference type="EMBL" id="JAGINW010000001">
    <property type="protein sequence ID" value="MBP2328160.1"/>
    <property type="molecule type" value="Genomic_DNA"/>
</dbReference>
<feature type="transmembrane region" description="Helical" evidence="6">
    <location>
        <begin position="202"/>
        <end position="219"/>
    </location>
</feature>
<evidence type="ECO:0000256" key="6">
    <source>
        <dbReference type="SAM" id="Phobius"/>
    </source>
</evidence>
<dbReference type="RefSeq" id="WP_209645211.1">
    <property type="nucleotide sequence ID" value="NZ_JAGINW010000001.1"/>
</dbReference>
<evidence type="ECO:0000256" key="1">
    <source>
        <dbReference type="ARBA" id="ARBA00004651"/>
    </source>
</evidence>
<gene>
    <name evidence="7" type="ORF">JOF56_008545</name>
</gene>
<evidence type="ECO:0000256" key="5">
    <source>
        <dbReference type="ARBA" id="ARBA00023136"/>
    </source>
</evidence>
<dbReference type="PANTHER" id="PTHR43124">
    <property type="entry name" value="PURINE EFFLUX PUMP PBUE"/>
    <property type="match status" value="1"/>
</dbReference>